<gene>
    <name evidence="1" type="ORF">TNCV_1090681</name>
</gene>
<sequence>MTRTFWISFNLLYYFPRQFFLLQRHPIEVAGASVLRGSRDRNGNGLCQTECQSLRSKRLREETLDHISKRGCGDSRTRKPIISRSFNLKRD</sequence>
<dbReference type="Proteomes" id="UP000887159">
    <property type="component" value="Unassembled WGS sequence"/>
</dbReference>
<dbReference type="AlphaFoldDB" id="A0A8X6SP45"/>
<evidence type="ECO:0000313" key="2">
    <source>
        <dbReference type="Proteomes" id="UP000887159"/>
    </source>
</evidence>
<proteinExistence type="predicted"/>
<organism evidence="1 2">
    <name type="scientific">Trichonephila clavipes</name>
    <name type="common">Golden silk orbweaver</name>
    <name type="synonym">Nephila clavipes</name>
    <dbReference type="NCBI Taxonomy" id="2585209"/>
    <lineage>
        <taxon>Eukaryota</taxon>
        <taxon>Metazoa</taxon>
        <taxon>Ecdysozoa</taxon>
        <taxon>Arthropoda</taxon>
        <taxon>Chelicerata</taxon>
        <taxon>Arachnida</taxon>
        <taxon>Araneae</taxon>
        <taxon>Araneomorphae</taxon>
        <taxon>Entelegynae</taxon>
        <taxon>Araneoidea</taxon>
        <taxon>Nephilidae</taxon>
        <taxon>Trichonephila</taxon>
    </lineage>
</organism>
<accession>A0A8X6SP45</accession>
<protein>
    <submittedName>
        <fullName evidence="1">Uncharacterized protein</fullName>
    </submittedName>
</protein>
<name>A0A8X6SP45_TRICX</name>
<reference evidence="1" key="1">
    <citation type="submission" date="2020-08" db="EMBL/GenBank/DDBJ databases">
        <title>Multicomponent nature underlies the extraordinary mechanical properties of spider dragline silk.</title>
        <authorList>
            <person name="Kono N."/>
            <person name="Nakamura H."/>
            <person name="Mori M."/>
            <person name="Yoshida Y."/>
            <person name="Ohtoshi R."/>
            <person name="Malay A.D."/>
            <person name="Moran D.A.P."/>
            <person name="Tomita M."/>
            <person name="Numata K."/>
            <person name="Arakawa K."/>
        </authorList>
    </citation>
    <scope>NUCLEOTIDE SEQUENCE</scope>
</reference>
<comment type="caution">
    <text evidence="1">The sequence shown here is derived from an EMBL/GenBank/DDBJ whole genome shotgun (WGS) entry which is preliminary data.</text>
</comment>
<keyword evidence="2" id="KW-1185">Reference proteome</keyword>
<dbReference type="EMBL" id="BMAU01021343">
    <property type="protein sequence ID" value="GFY17294.1"/>
    <property type="molecule type" value="Genomic_DNA"/>
</dbReference>
<evidence type="ECO:0000313" key="1">
    <source>
        <dbReference type="EMBL" id="GFY17294.1"/>
    </source>
</evidence>